<dbReference type="InterPro" id="IPR001969">
    <property type="entry name" value="Aspartic_peptidase_AS"/>
</dbReference>
<organism evidence="1 2">
    <name type="scientific">Asaia siamensis</name>
    <dbReference type="NCBI Taxonomy" id="110479"/>
    <lineage>
        <taxon>Bacteria</taxon>
        <taxon>Pseudomonadati</taxon>
        <taxon>Pseudomonadota</taxon>
        <taxon>Alphaproteobacteria</taxon>
        <taxon>Acetobacterales</taxon>
        <taxon>Acetobacteraceae</taxon>
        <taxon>Asaia</taxon>
    </lineage>
</organism>
<sequence length="427" mass="48375">MPRKQGRKAKAKQLPKPQQISIFDTIGYSTLSDTHKDTLRGFLALKPGGTQWRGRDIIPPDTFLATVVDRFEQGCDVPLEIPALTALHGIGAWLLDQNVTIDILGSVSRPDLWTTILADSGASKTYATRVLQRVMALRRFPEVTTAAQFVADLQEHNRAAWFQDEWGQLIKRINSQTYADEIRDYLLRLYDNATITRRTRSQTIQVKDAALVILGTTVTDTFLQNVTLESMLDGFMQRFQYVIAERRPGEPMPLYSMDDAPNIAALAAAWDKLQETTIHSRYTASPEAVETYTGQFRRLFRDHHEVPTSFFRRILWRSFKYALVYHVLLGKETAEIDAADMGWAVRVAELHLQDARRLLDRYNMSDLEKIVVKAESLAKRLGHQPTSRDLINGVRDIKNAQTARFVLELMRPQAGRGAQATPPPIAA</sequence>
<dbReference type="EMBL" id="BMCH01000011">
    <property type="protein sequence ID" value="GGC42025.1"/>
    <property type="molecule type" value="Genomic_DNA"/>
</dbReference>
<comment type="caution">
    <text evidence="1">The sequence shown here is derived from an EMBL/GenBank/DDBJ whole genome shotgun (WGS) entry which is preliminary data.</text>
</comment>
<evidence type="ECO:0000313" key="2">
    <source>
        <dbReference type="Proteomes" id="UP000637769"/>
    </source>
</evidence>
<dbReference type="InterPro" id="IPR025048">
    <property type="entry name" value="DUF3987"/>
</dbReference>
<evidence type="ECO:0008006" key="3">
    <source>
        <dbReference type="Google" id="ProtNLM"/>
    </source>
</evidence>
<gene>
    <name evidence="1" type="ORF">GCM10007207_29190</name>
</gene>
<dbReference type="Pfam" id="PF13148">
    <property type="entry name" value="DUF3987"/>
    <property type="match status" value="1"/>
</dbReference>
<dbReference type="PROSITE" id="PS00141">
    <property type="entry name" value="ASP_PROTEASE"/>
    <property type="match status" value="1"/>
</dbReference>
<proteinExistence type="predicted"/>
<keyword evidence="2" id="KW-1185">Reference proteome</keyword>
<name>A0ABQ1MKA9_9PROT</name>
<dbReference type="Proteomes" id="UP000637769">
    <property type="component" value="Unassembled WGS sequence"/>
</dbReference>
<reference evidence="2" key="1">
    <citation type="journal article" date="2019" name="Int. J. Syst. Evol. Microbiol.">
        <title>The Global Catalogue of Microorganisms (GCM) 10K type strain sequencing project: providing services to taxonomists for standard genome sequencing and annotation.</title>
        <authorList>
            <consortium name="The Broad Institute Genomics Platform"/>
            <consortium name="The Broad Institute Genome Sequencing Center for Infectious Disease"/>
            <person name="Wu L."/>
            <person name="Ma J."/>
        </authorList>
    </citation>
    <scope>NUCLEOTIDE SEQUENCE [LARGE SCALE GENOMIC DNA]</scope>
    <source>
        <strain evidence="2">CCM 7132</strain>
    </source>
</reference>
<dbReference type="RefSeq" id="WP_188427570.1">
    <property type="nucleotide sequence ID" value="NZ_BMCH01000011.1"/>
</dbReference>
<accession>A0ABQ1MKA9</accession>
<evidence type="ECO:0000313" key="1">
    <source>
        <dbReference type="EMBL" id="GGC42025.1"/>
    </source>
</evidence>
<protein>
    <recommendedName>
        <fullName evidence="3">DUF3987 domain-containing protein</fullName>
    </recommendedName>
</protein>